<reference evidence="1 2" key="1">
    <citation type="submission" date="2019-08" db="EMBL/GenBank/DDBJ databases">
        <title>Draft genome sequences of two oriental melons (Cucumis melo L. var makuwa).</title>
        <authorList>
            <person name="Kwon S.-Y."/>
        </authorList>
    </citation>
    <scope>NUCLEOTIDE SEQUENCE [LARGE SCALE GENOMIC DNA]</scope>
    <source>
        <strain evidence="2">cv. Chang Bougi</strain>
        <tissue evidence="1">Leaf</tissue>
    </source>
</reference>
<accession>A0A5D3DT39</accession>
<dbReference type="EMBL" id="SSTD01003373">
    <property type="protein sequence ID" value="TYK26639.1"/>
    <property type="molecule type" value="Genomic_DNA"/>
</dbReference>
<evidence type="ECO:0000313" key="2">
    <source>
        <dbReference type="Proteomes" id="UP000321947"/>
    </source>
</evidence>
<evidence type="ECO:0000313" key="1">
    <source>
        <dbReference type="EMBL" id="TYK26639.1"/>
    </source>
</evidence>
<dbReference type="AlphaFoldDB" id="A0A5D3DT39"/>
<dbReference type="Proteomes" id="UP000321947">
    <property type="component" value="Unassembled WGS sequence"/>
</dbReference>
<comment type="caution">
    <text evidence="1">The sequence shown here is derived from an EMBL/GenBank/DDBJ whole genome shotgun (WGS) entry which is preliminary data.</text>
</comment>
<organism evidence="1 2">
    <name type="scientific">Cucumis melo var. makuwa</name>
    <name type="common">Oriental melon</name>
    <dbReference type="NCBI Taxonomy" id="1194695"/>
    <lineage>
        <taxon>Eukaryota</taxon>
        <taxon>Viridiplantae</taxon>
        <taxon>Streptophyta</taxon>
        <taxon>Embryophyta</taxon>
        <taxon>Tracheophyta</taxon>
        <taxon>Spermatophyta</taxon>
        <taxon>Magnoliopsida</taxon>
        <taxon>eudicotyledons</taxon>
        <taxon>Gunneridae</taxon>
        <taxon>Pentapetalae</taxon>
        <taxon>rosids</taxon>
        <taxon>fabids</taxon>
        <taxon>Cucurbitales</taxon>
        <taxon>Cucurbitaceae</taxon>
        <taxon>Benincaseae</taxon>
        <taxon>Cucumis</taxon>
    </lineage>
</organism>
<sequence>MKKLLRKIKKKLEYFLALHLMYEEFEGLKGAKLEIGILSAEDEAPPQEEKPEYFLPLRLMYEEFEGLKETKLESFLQRTKLELFPI</sequence>
<name>A0A5D3DT39_CUCMM</name>
<gene>
    <name evidence="1" type="ORF">E5676_scaffold313G002850</name>
</gene>
<protein>
    <submittedName>
        <fullName evidence="1">Uncharacterized protein</fullName>
    </submittedName>
</protein>
<proteinExistence type="predicted"/>